<dbReference type="EC" id="3.4.22.-" evidence="11"/>
<keyword evidence="5 11" id="KW-0378">Hydrolase</keyword>
<feature type="transmembrane region" description="Helical" evidence="10">
    <location>
        <begin position="278"/>
        <end position="296"/>
    </location>
</feature>
<dbReference type="PIRSF" id="PIRSF025737">
    <property type="entry name" value="Cyco1"/>
    <property type="match status" value="1"/>
</dbReference>
<evidence type="ECO:0000313" key="12">
    <source>
        <dbReference type="Proteomes" id="UP000466535"/>
    </source>
</evidence>
<accession>A0A6B0T631</accession>
<feature type="transmembrane region" description="Helical" evidence="10">
    <location>
        <begin position="70"/>
        <end position="91"/>
    </location>
</feature>
<feature type="transmembrane region" description="Helical" evidence="10">
    <location>
        <begin position="225"/>
        <end position="246"/>
    </location>
</feature>
<dbReference type="Pfam" id="PF09721">
    <property type="entry name" value="Exosortase_EpsH"/>
    <property type="match status" value="1"/>
</dbReference>
<evidence type="ECO:0000256" key="2">
    <source>
        <dbReference type="ARBA" id="ARBA00022475"/>
    </source>
</evidence>
<organism evidence="11 12">
    <name type="scientific">Halovenus carboxidivorans</name>
    <dbReference type="NCBI Taxonomy" id="2692199"/>
    <lineage>
        <taxon>Archaea</taxon>
        <taxon>Methanobacteriati</taxon>
        <taxon>Methanobacteriota</taxon>
        <taxon>Stenosarchaea group</taxon>
        <taxon>Halobacteria</taxon>
        <taxon>Halobacteriales</taxon>
        <taxon>Haloarculaceae</taxon>
        <taxon>Halovenus</taxon>
    </lineage>
</organism>
<evidence type="ECO:0000256" key="8">
    <source>
        <dbReference type="PIRSR" id="PIRSR025737-1"/>
    </source>
</evidence>
<keyword evidence="3" id="KW-0645">Protease</keyword>
<dbReference type="AlphaFoldDB" id="A0A6B0T631"/>
<dbReference type="EMBL" id="WUUT01000001">
    <property type="protein sequence ID" value="MXR50671.1"/>
    <property type="molecule type" value="Genomic_DNA"/>
</dbReference>
<keyword evidence="6 10" id="KW-1133">Transmembrane helix</keyword>
<dbReference type="GO" id="GO:0005886">
    <property type="term" value="C:plasma membrane"/>
    <property type="evidence" value="ECO:0007669"/>
    <property type="project" value="UniProtKB-SubCell"/>
</dbReference>
<keyword evidence="7 10" id="KW-0472">Membrane</keyword>
<evidence type="ECO:0000256" key="3">
    <source>
        <dbReference type="ARBA" id="ARBA00022670"/>
    </source>
</evidence>
<sequence length="337" mass="37107">MLGQINDALASLAGFAEPVGWITLGLFALAITLEAVDREYARTVYVGAWLVFSVFWLLLIQPFFVVDQSVIRGVGAVIAVPLSVLAAKVFYEGRDSLFTLSRAVALMGFIYVPVLMIPPLREQFILLVTNHTRAIIELLGYNPPVVTELSDLTAEQIPAGSNPDTTREISGKTDMYENTFVFFQGDATITYTIITDCTGIGSMAVVLGLVNAVSADWRRKLKASALAVGIIYAANLVRNVFISLSYGHQYAHFFPDLTMAVWGLDNPFRVSYIWADRIIAQSASVVAMILIIWLMIRIVPEVMEPIEDLLYLLTGEEYDLAGALDIDTEETQPDPAD</sequence>
<feature type="transmembrane region" description="Helical" evidence="10">
    <location>
        <begin position="103"/>
        <end position="120"/>
    </location>
</feature>
<feature type="transmembrane region" description="Helical" evidence="10">
    <location>
        <begin position="189"/>
        <end position="213"/>
    </location>
</feature>
<feature type="site" description="Transition state stabilizer" evidence="9">
    <location>
        <position position="277"/>
    </location>
</feature>
<evidence type="ECO:0000256" key="9">
    <source>
        <dbReference type="PIRSR" id="PIRSR025737-2"/>
    </source>
</evidence>
<proteinExistence type="predicted"/>
<dbReference type="NCBIfam" id="TIGR04178">
    <property type="entry name" value="exo_archaeo"/>
    <property type="match status" value="1"/>
</dbReference>
<keyword evidence="4 10" id="KW-0812">Transmembrane</keyword>
<gene>
    <name evidence="11" type="primary">artA</name>
    <name evidence="11" type="ORF">GRX03_03480</name>
</gene>
<feature type="active site" description="Proton donor" evidence="8">
    <location>
        <position position="238"/>
    </location>
</feature>
<dbReference type="InterPro" id="IPR019127">
    <property type="entry name" value="Exosortase"/>
</dbReference>
<comment type="subcellular location">
    <subcellularLocation>
        <location evidence="1">Cell membrane</location>
        <topology evidence="1">Multi-pass membrane protein</topology>
    </subcellularLocation>
</comment>
<reference evidence="11 12" key="1">
    <citation type="submission" date="2019-12" db="EMBL/GenBank/DDBJ databases">
        <title>Isolation and characterization of three novel carbon monoxide-oxidizing members of Halobacteria from salione crusts and soils.</title>
        <authorList>
            <person name="Myers M.R."/>
            <person name="King G.M."/>
        </authorList>
    </citation>
    <scope>NUCLEOTIDE SEQUENCE [LARGE SCALE GENOMIC DNA]</scope>
    <source>
        <strain evidence="11 12">WSH3</strain>
    </source>
</reference>
<dbReference type="RefSeq" id="WP_159762776.1">
    <property type="nucleotide sequence ID" value="NZ_WUUT01000001.1"/>
</dbReference>
<dbReference type="Proteomes" id="UP000466535">
    <property type="component" value="Unassembled WGS sequence"/>
</dbReference>
<evidence type="ECO:0000256" key="6">
    <source>
        <dbReference type="ARBA" id="ARBA00022989"/>
    </source>
</evidence>
<evidence type="ECO:0000256" key="4">
    <source>
        <dbReference type="ARBA" id="ARBA00022692"/>
    </source>
</evidence>
<evidence type="ECO:0000313" key="11">
    <source>
        <dbReference type="EMBL" id="MXR50671.1"/>
    </source>
</evidence>
<name>A0A6B0T631_9EURY</name>
<dbReference type="OrthoDB" id="200496at2157"/>
<keyword evidence="12" id="KW-1185">Reference proteome</keyword>
<evidence type="ECO:0000256" key="10">
    <source>
        <dbReference type="SAM" id="Phobius"/>
    </source>
</evidence>
<evidence type="ECO:0000256" key="1">
    <source>
        <dbReference type="ARBA" id="ARBA00004651"/>
    </source>
</evidence>
<feature type="transmembrane region" description="Helical" evidence="10">
    <location>
        <begin position="43"/>
        <end position="64"/>
    </location>
</feature>
<dbReference type="InterPro" id="IPR014522">
    <property type="entry name" value="ArtA"/>
</dbReference>
<protein>
    <submittedName>
        <fullName evidence="11">Archaeosortase A</fullName>
        <ecNumber evidence="11">3.4.22.-</ecNumber>
    </submittedName>
</protein>
<dbReference type="InterPro" id="IPR026392">
    <property type="entry name" value="Exo/Archaeosortase_dom"/>
</dbReference>
<evidence type="ECO:0000256" key="5">
    <source>
        <dbReference type="ARBA" id="ARBA00022801"/>
    </source>
</evidence>
<feature type="transmembrane region" description="Helical" evidence="10">
    <location>
        <begin position="19"/>
        <end position="36"/>
    </location>
</feature>
<dbReference type="NCBIfam" id="TIGR04125">
    <property type="entry name" value="exosort_PGF_TRM"/>
    <property type="match status" value="1"/>
</dbReference>
<comment type="caution">
    <text evidence="11">The sequence shown here is derived from an EMBL/GenBank/DDBJ whole genome shotgun (WGS) entry which is preliminary data.</text>
</comment>
<keyword evidence="2" id="KW-1003">Cell membrane</keyword>
<feature type="active site" description="Acyl-thioester intermediate" evidence="8">
    <location>
        <position position="197"/>
    </location>
</feature>
<evidence type="ECO:0000256" key="7">
    <source>
        <dbReference type="ARBA" id="ARBA00023136"/>
    </source>
</evidence>
<dbReference type="GO" id="GO:0008233">
    <property type="term" value="F:peptidase activity"/>
    <property type="evidence" value="ECO:0007669"/>
    <property type="project" value="UniProtKB-KW"/>
</dbReference>
<dbReference type="GO" id="GO:0006508">
    <property type="term" value="P:proteolysis"/>
    <property type="evidence" value="ECO:0007669"/>
    <property type="project" value="UniProtKB-KW"/>
</dbReference>